<feature type="region of interest" description="Disordered" evidence="4">
    <location>
        <begin position="451"/>
        <end position="472"/>
    </location>
</feature>
<keyword evidence="2 3" id="KW-0663">Pyridoxal phosphate</keyword>
<dbReference type="InterPro" id="IPR015424">
    <property type="entry name" value="PyrdxlP-dep_Trfase"/>
</dbReference>
<dbReference type="InterPro" id="IPR015421">
    <property type="entry name" value="PyrdxlP-dep_Trfase_major"/>
</dbReference>
<evidence type="ECO:0000256" key="2">
    <source>
        <dbReference type="ARBA" id="ARBA00022898"/>
    </source>
</evidence>
<gene>
    <name evidence="5" type="ORF">H9641_01665</name>
</gene>
<keyword evidence="6" id="KW-1185">Reference proteome</keyword>
<evidence type="ECO:0000256" key="3">
    <source>
        <dbReference type="RuleBase" id="RU003560"/>
    </source>
</evidence>
<dbReference type="Proteomes" id="UP000655570">
    <property type="component" value="Unassembled WGS sequence"/>
</dbReference>
<dbReference type="RefSeq" id="WP_191800405.1">
    <property type="nucleotide sequence ID" value="NZ_JACSQF010000001.1"/>
</dbReference>
<dbReference type="InterPro" id="IPR015422">
    <property type="entry name" value="PyrdxlP-dep_Trfase_small"/>
</dbReference>
<comment type="similarity">
    <text evidence="3">Belongs to the class-III pyridoxal-phosphate-dependent aminotransferase family.</text>
</comment>
<evidence type="ECO:0000313" key="6">
    <source>
        <dbReference type="Proteomes" id="UP000655570"/>
    </source>
</evidence>
<dbReference type="Gene3D" id="3.40.640.10">
    <property type="entry name" value="Type I PLP-dependent aspartate aminotransferase-like (Major domain)"/>
    <property type="match status" value="1"/>
</dbReference>
<proteinExistence type="inferred from homology"/>
<comment type="cofactor">
    <cofactor evidence="1">
        <name>pyridoxal 5'-phosphate</name>
        <dbReference type="ChEBI" id="CHEBI:597326"/>
    </cofactor>
</comment>
<dbReference type="GO" id="GO:0042286">
    <property type="term" value="F:glutamate-1-semialdehyde 2,1-aminomutase activity"/>
    <property type="evidence" value="ECO:0007669"/>
    <property type="project" value="UniProtKB-EC"/>
</dbReference>
<dbReference type="NCBIfam" id="NF004856">
    <property type="entry name" value="PRK06209.1"/>
    <property type="match status" value="1"/>
</dbReference>
<protein>
    <submittedName>
        <fullName evidence="5">Glutamate-1-semialdehyde 2,1-aminomutase</fullName>
        <ecNumber evidence="5">5.4.3.8</ecNumber>
    </submittedName>
</protein>
<name>A0ABR8TV04_9CELL</name>
<evidence type="ECO:0000313" key="5">
    <source>
        <dbReference type="EMBL" id="MBD7979429.1"/>
    </source>
</evidence>
<evidence type="ECO:0000256" key="4">
    <source>
        <dbReference type="SAM" id="MobiDB-lite"/>
    </source>
</evidence>
<organism evidence="5 6">
    <name type="scientific">Oerskovia merdavium</name>
    <dbReference type="NCBI Taxonomy" id="2762227"/>
    <lineage>
        <taxon>Bacteria</taxon>
        <taxon>Bacillati</taxon>
        <taxon>Actinomycetota</taxon>
        <taxon>Actinomycetes</taxon>
        <taxon>Micrococcales</taxon>
        <taxon>Cellulomonadaceae</taxon>
        <taxon>Oerskovia</taxon>
    </lineage>
</organism>
<accession>A0ABR8TV04</accession>
<feature type="compositionally biased region" description="Basic and acidic residues" evidence="4">
    <location>
        <begin position="454"/>
        <end position="472"/>
    </location>
</feature>
<dbReference type="PANTHER" id="PTHR43713:SF3">
    <property type="entry name" value="GLUTAMATE-1-SEMIALDEHYDE 2,1-AMINOMUTASE 1, CHLOROPLASTIC-RELATED"/>
    <property type="match status" value="1"/>
</dbReference>
<dbReference type="PANTHER" id="PTHR43713">
    <property type="entry name" value="GLUTAMATE-1-SEMIALDEHYDE 2,1-AMINOMUTASE"/>
    <property type="match status" value="1"/>
</dbReference>
<comment type="caution">
    <text evidence="5">The sequence shown here is derived from an EMBL/GenBank/DDBJ whole genome shotgun (WGS) entry which is preliminary data.</text>
</comment>
<dbReference type="EC" id="5.4.3.8" evidence="5"/>
<dbReference type="EMBL" id="JACSQF010000001">
    <property type="protein sequence ID" value="MBD7979429.1"/>
    <property type="molecule type" value="Genomic_DNA"/>
</dbReference>
<dbReference type="InterPro" id="IPR005814">
    <property type="entry name" value="Aminotrans_3"/>
</dbReference>
<sequence length="472" mass="50014">MSYPAHAALAPSGAASRRSFVRSAEAQRRLHELVPGGAHTYARGSDQYPENMAPVIARGVGARVEDLDGNWFVEYGMGLRAVTLGYGFAPVVEAVSAAARDGVNFSRPTVWELRAAERFLEQVPGADMVKFAKNGSDVTTAAIKLARSATGRDLVAVCGTQPFFSTDDWFIGTTQMTAGIPQAQRDLTVSFRYNDLDSVRALLDAHPGQIAALILEQATATAEPAPGFLEGLRELADLHGFVLVFDEMITGMRWAAGGAQSVYGVRPDLSTWGKALGNGFSVSALAGRRDLMDQGGLNTDGSRPFLLSTTHGAETTGLAAYLAVADAYAERDVVGLMESQGAKLRDALVSAASEAGLADHVTIMGRPSCLVFGTRDHEGNPSQAFRTLFIQEMLERGVLGQSLVISAAHTDEDLDLTVDAARGALAVYARAVDAGTTDGLLRGRPVAPAMREYAAPRRLPDTSAGDADRQEG</sequence>
<reference evidence="5 6" key="1">
    <citation type="submission" date="2020-08" db="EMBL/GenBank/DDBJ databases">
        <title>A Genomic Blueprint of the Chicken Gut Microbiome.</title>
        <authorList>
            <person name="Gilroy R."/>
            <person name="Ravi A."/>
            <person name="Getino M."/>
            <person name="Pursley I."/>
            <person name="Horton D.L."/>
            <person name="Alikhan N.-F."/>
            <person name="Baker D."/>
            <person name="Gharbi K."/>
            <person name="Hall N."/>
            <person name="Watson M."/>
            <person name="Adriaenssens E.M."/>
            <person name="Foster-Nyarko E."/>
            <person name="Jarju S."/>
            <person name="Secka A."/>
            <person name="Antonio M."/>
            <person name="Oren A."/>
            <person name="Chaudhuri R."/>
            <person name="La Ragione R.M."/>
            <person name="Hildebrand F."/>
            <person name="Pallen M.J."/>
        </authorList>
    </citation>
    <scope>NUCLEOTIDE SEQUENCE [LARGE SCALE GENOMIC DNA]</scope>
    <source>
        <strain evidence="5 6">Sa2CUA9</strain>
    </source>
</reference>
<dbReference type="Pfam" id="PF00202">
    <property type="entry name" value="Aminotran_3"/>
    <property type="match status" value="1"/>
</dbReference>
<dbReference type="Gene3D" id="3.90.1150.10">
    <property type="entry name" value="Aspartate Aminotransferase, domain 1"/>
    <property type="match status" value="1"/>
</dbReference>
<dbReference type="SUPFAM" id="SSF53383">
    <property type="entry name" value="PLP-dependent transferases"/>
    <property type="match status" value="1"/>
</dbReference>
<evidence type="ECO:0000256" key="1">
    <source>
        <dbReference type="ARBA" id="ARBA00001933"/>
    </source>
</evidence>
<keyword evidence="5" id="KW-0413">Isomerase</keyword>